<dbReference type="RefSeq" id="WP_406768654.1">
    <property type="nucleotide sequence ID" value="NZ_JBJHZZ010000001.1"/>
</dbReference>
<reference evidence="1 2" key="1">
    <citation type="submission" date="2024-11" db="EMBL/GenBank/DDBJ databases">
        <authorList>
            <person name="Heng Y.C."/>
            <person name="Lim A.C.H."/>
            <person name="Lee J.K.Y."/>
            <person name="Kittelmann S."/>
        </authorList>
    </citation>
    <scope>NUCLEOTIDE SEQUENCE [LARGE SCALE GENOMIC DNA]</scope>
    <source>
        <strain evidence="1 2">WILCCON 0185</strain>
    </source>
</reference>
<evidence type="ECO:0008006" key="3">
    <source>
        <dbReference type="Google" id="ProtNLM"/>
    </source>
</evidence>
<evidence type="ECO:0000313" key="2">
    <source>
        <dbReference type="Proteomes" id="UP001623591"/>
    </source>
</evidence>
<proteinExistence type="predicted"/>
<dbReference type="EMBL" id="JBJHZZ010000001">
    <property type="protein sequence ID" value="MFL0246203.1"/>
    <property type="molecule type" value="Genomic_DNA"/>
</dbReference>
<accession>A0ABW8T3C5</accession>
<dbReference type="Proteomes" id="UP001623591">
    <property type="component" value="Unassembled WGS sequence"/>
</dbReference>
<protein>
    <recommendedName>
        <fullName evidence="3">KTSC domain-containing protein</fullName>
    </recommendedName>
</protein>
<comment type="caution">
    <text evidence="1">The sequence shown here is derived from an EMBL/GenBank/DDBJ whole genome shotgun (WGS) entry which is preliminary data.</text>
</comment>
<name>A0ABW8T3C5_9CLOT</name>
<sequence>MTTESQVKDLFCQTYDVSQNEVKVLNYSDKTLSVEIQDTVFNYTYTFENNVIRFKPVDKL</sequence>
<keyword evidence="2" id="KW-1185">Reference proteome</keyword>
<evidence type="ECO:0000313" key="1">
    <source>
        <dbReference type="EMBL" id="MFL0246203.1"/>
    </source>
</evidence>
<organism evidence="1 2">
    <name type="scientific">Candidatus Clostridium stratigraminis</name>
    <dbReference type="NCBI Taxonomy" id="3381661"/>
    <lineage>
        <taxon>Bacteria</taxon>
        <taxon>Bacillati</taxon>
        <taxon>Bacillota</taxon>
        <taxon>Clostridia</taxon>
        <taxon>Eubacteriales</taxon>
        <taxon>Clostridiaceae</taxon>
        <taxon>Clostridium</taxon>
    </lineage>
</organism>
<gene>
    <name evidence="1" type="ORF">ACJDUG_04315</name>
</gene>